<evidence type="ECO:0000313" key="3">
    <source>
        <dbReference type="Proteomes" id="UP000053664"/>
    </source>
</evidence>
<dbReference type="HOGENOM" id="CLU_609920_0_0_1"/>
<dbReference type="EMBL" id="KE361635">
    <property type="protein sequence ID" value="EPQ28434.1"/>
    <property type="molecule type" value="Genomic_DNA"/>
</dbReference>
<dbReference type="Proteomes" id="UP000053664">
    <property type="component" value="Unassembled WGS sequence"/>
</dbReference>
<gene>
    <name evidence="2" type="ORF">PFL1_04260</name>
</gene>
<feature type="compositionally biased region" description="Basic and acidic residues" evidence="1">
    <location>
        <begin position="19"/>
        <end position="32"/>
    </location>
</feature>
<reference evidence="2 3" key="1">
    <citation type="journal article" date="2013" name="Plant Cell">
        <title>The transition from a phytopathogenic smut ancestor to an anamorphic biocontrol agent deciphered by comparative whole-genome analysis.</title>
        <authorList>
            <person name="Lefebvre F."/>
            <person name="Joly D.L."/>
            <person name="Labbe C."/>
            <person name="Teichmann B."/>
            <person name="Linning R."/>
            <person name="Belzile F."/>
            <person name="Bakkeren G."/>
            <person name="Belanger R.R."/>
        </authorList>
    </citation>
    <scope>NUCLEOTIDE SEQUENCE [LARGE SCALE GENOMIC DNA]</scope>
    <source>
        <strain evidence="2 3">PF-1</strain>
    </source>
</reference>
<feature type="compositionally biased region" description="Low complexity" evidence="1">
    <location>
        <begin position="213"/>
        <end position="229"/>
    </location>
</feature>
<proteinExistence type="predicted"/>
<feature type="region of interest" description="Disordered" evidence="1">
    <location>
        <begin position="1"/>
        <end position="50"/>
    </location>
</feature>
<dbReference type="KEGG" id="pfp:PFL1_04260"/>
<feature type="compositionally biased region" description="Basic and acidic residues" evidence="1">
    <location>
        <begin position="99"/>
        <end position="112"/>
    </location>
</feature>
<feature type="compositionally biased region" description="Polar residues" evidence="1">
    <location>
        <begin position="240"/>
        <end position="257"/>
    </location>
</feature>
<dbReference type="RefSeq" id="XP_007879974.1">
    <property type="nucleotide sequence ID" value="XM_007881783.1"/>
</dbReference>
<dbReference type="GeneID" id="19318366"/>
<evidence type="ECO:0000256" key="1">
    <source>
        <dbReference type="SAM" id="MobiDB-lite"/>
    </source>
</evidence>
<feature type="compositionally biased region" description="Low complexity" evidence="1">
    <location>
        <begin position="83"/>
        <end position="98"/>
    </location>
</feature>
<sequence length="449" mass="46381">MPLPNERKASGVSSLIQLFKEKERQEQNDAQKLKPRSSLDPPPIRSARPVSPAFALPYGVAPEVAAPTERVDAAGPASSDVTKPPSEAEAVSAASQKVVEAKDARTEARAEQSADDGSSPVPPNGPATSLTEGVEGEPGPPSTASRETATAEEPTELKLETGHAREQEKSAGSGIQAAKPTNSTKPEATDLAGRAAKQPPEAKTPSRRGGFMAPTASSAARAASNTPARKSSDSPRKAPTPSSKARISTDRTASPATSPLAAKASLDRRQQAVVSPSPSRAKVTKSMVSKPAAAGDRSRKQSLAGSGPRQAPPAPRRSQDHHRTEEAPIARITLASKAISTVATEPSDDASGRADNTVRPVGRNGASPTTDDPRRAAEVEPSESGRSGMTFGEEDSTSIGTRDEMASSRATSASGESEHGRGEKPDDGPMTAKLSQDGFQLPGEATAVI</sequence>
<feature type="compositionally biased region" description="Basic and acidic residues" evidence="1">
    <location>
        <begin position="317"/>
        <end position="328"/>
    </location>
</feature>
<feature type="compositionally biased region" description="Basic and acidic residues" evidence="1">
    <location>
        <begin position="416"/>
        <end position="427"/>
    </location>
</feature>
<evidence type="ECO:0000313" key="2">
    <source>
        <dbReference type="EMBL" id="EPQ28434.1"/>
    </source>
</evidence>
<feature type="compositionally biased region" description="Basic and acidic residues" evidence="1">
    <location>
        <begin position="155"/>
        <end position="169"/>
    </location>
</feature>
<accession>A0A061H7I7</accession>
<feature type="region of interest" description="Disordered" evidence="1">
    <location>
        <begin position="67"/>
        <end position="449"/>
    </location>
</feature>
<dbReference type="AlphaFoldDB" id="A0A061H7I7"/>
<protein>
    <submittedName>
        <fullName evidence="2">Uncharacterized protein</fullName>
    </submittedName>
</protein>
<name>A0A061H7I7_9BASI</name>
<organism evidence="2 3">
    <name type="scientific">Pseudozyma flocculosa PF-1</name>
    <dbReference type="NCBI Taxonomy" id="1277687"/>
    <lineage>
        <taxon>Eukaryota</taxon>
        <taxon>Fungi</taxon>
        <taxon>Dikarya</taxon>
        <taxon>Basidiomycota</taxon>
        <taxon>Ustilaginomycotina</taxon>
        <taxon>Ustilaginomycetes</taxon>
        <taxon>Ustilaginales</taxon>
        <taxon>Ustilaginaceae</taxon>
        <taxon>Pseudozyma</taxon>
    </lineage>
</organism>